<reference evidence="2 3" key="1">
    <citation type="submission" date="2023-10" db="EMBL/GenBank/DDBJ databases">
        <title>179-bfca-hs.</title>
        <authorList>
            <person name="Miliotis G."/>
            <person name="Sengupta P."/>
            <person name="Hameed A."/>
            <person name="Chuvochina M."/>
            <person name="Mcdonagh F."/>
            <person name="Simpson A.C."/>
            <person name="Singh N.K."/>
            <person name="Rekha P.D."/>
            <person name="Raman K."/>
            <person name="Hugenholtz P."/>
            <person name="Venkateswaran K."/>
        </authorList>
    </citation>
    <scope>NUCLEOTIDE SEQUENCE [LARGE SCALE GENOMIC DNA]</scope>
    <source>
        <strain evidence="2 3">179-BFC-A-HS</strain>
    </source>
</reference>
<evidence type="ECO:0008006" key="4">
    <source>
        <dbReference type="Google" id="ProtNLM"/>
    </source>
</evidence>
<keyword evidence="1" id="KW-1133">Transmembrane helix</keyword>
<accession>A0ABU5CK88</accession>
<evidence type="ECO:0000313" key="3">
    <source>
        <dbReference type="Proteomes" id="UP001228376"/>
    </source>
</evidence>
<proteinExistence type="predicted"/>
<name>A0ABU5CK88_9BACI</name>
<keyword evidence="1" id="KW-0812">Transmembrane</keyword>
<sequence length="78" mass="8128">MIQTDPETSDIQQSFNNSALQIGISLGSGIGGVVLNQTGTVSSTAWFGSAIVIISLLCAIFSLTRPVISRKTSNQQSA</sequence>
<keyword evidence="1" id="KW-0472">Membrane</keyword>
<dbReference type="Gene3D" id="1.20.1250.20">
    <property type="entry name" value="MFS general substrate transporter like domains"/>
    <property type="match status" value="1"/>
</dbReference>
<evidence type="ECO:0000256" key="1">
    <source>
        <dbReference type="SAM" id="Phobius"/>
    </source>
</evidence>
<comment type="caution">
    <text evidence="2">The sequence shown here is derived from an EMBL/GenBank/DDBJ whole genome shotgun (WGS) entry which is preliminary data.</text>
</comment>
<dbReference type="SUPFAM" id="SSF103473">
    <property type="entry name" value="MFS general substrate transporter"/>
    <property type="match status" value="1"/>
</dbReference>
<organism evidence="2 3">
    <name type="scientific">Tigheibacillus jepli</name>
    <dbReference type="NCBI Taxonomy" id="3035914"/>
    <lineage>
        <taxon>Bacteria</taxon>
        <taxon>Bacillati</taxon>
        <taxon>Bacillota</taxon>
        <taxon>Bacilli</taxon>
        <taxon>Bacillales</taxon>
        <taxon>Bacillaceae</taxon>
        <taxon>Tigheibacillus</taxon>
    </lineage>
</organism>
<gene>
    <name evidence="2" type="ORF">P5G51_011545</name>
</gene>
<protein>
    <recommendedName>
        <fullName evidence="4">MFS transporter</fullName>
    </recommendedName>
</protein>
<feature type="transmembrane region" description="Helical" evidence="1">
    <location>
        <begin position="45"/>
        <end position="63"/>
    </location>
</feature>
<evidence type="ECO:0000313" key="2">
    <source>
        <dbReference type="EMBL" id="MDY0405938.1"/>
    </source>
</evidence>
<dbReference type="Proteomes" id="UP001228376">
    <property type="component" value="Unassembled WGS sequence"/>
</dbReference>
<dbReference type="RefSeq" id="WP_320384649.1">
    <property type="nucleotide sequence ID" value="NZ_JAROCA020000001.1"/>
</dbReference>
<dbReference type="InterPro" id="IPR036259">
    <property type="entry name" value="MFS_trans_sf"/>
</dbReference>
<dbReference type="EMBL" id="JAROCA020000001">
    <property type="protein sequence ID" value="MDY0405938.1"/>
    <property type="molecule type" value="Genomic_DNA"/>
</dbReference>
<keyword evidence="3" id="KW-1185">Reference proteome</keyword>